<name>A0A392PJ40_9FABA</name>
<dbReference type="EMBL" id="LXQA010082715">
    <property type="protein sequence ID" value="MCI12088.1"/>
    <property type="molecule type" value="Genomic_DNA"/>
</dbReference>
<dbReference type="Proteomes" id="UP000265520">
    <property type="component" value="Unassembled WGS sequence"/>
</dbReference>
<dbReference type="Pfam" id="PF13516">
    <property type="entry name" value="LRR_6"/>
    <property type="match status" value="1"/>
</dbReference>
<proteinExistence type="predicted"/>
<dbReference type="InterPro" id="IPR032675">
    <property type="entry name" value="LRR_dom_sf"/>
</dbReference>
<sequence length="108" mass="12047">PNLEVLNLMRTRLDDQALYAISNSCPGLLQLSLQLCKDITNKGVIHVVKNCTKLREINLDDCLKVHASVVATMVLLSPSLRKIAPPPNFPVSDRTRKSFSRQGCLLDY</sequence>
<comment type="caution">
    <text evidence="1">The sequence shown here is derived from an EMBL/GenBank/DDBJ whole genome shotgun (WGS) entry which is preliminary data.</text>
</comment>
<reference evidence="1 2" key="1">
    <citation type="journal article" date="2018" name="Front. Plant Sci.">
        <title>Red Clover (Trifolium pratense) and Zigzag Clover (T. medium) - A Picture of Genomic Similarities and Differences.</title>
        <authorList>
            <person name="Dluhosova J."/>
            <person name="Istvanek J."/>
            <person name="Nedelnik J."/>
            <person name="Repkova J."/>
        </authorList>
    </citation>
    <scope>NUCLEOTIDE SEQUENCE [LARGE SCALE GENOMIC DNA]</scope>
    <source>
        <strain evidence="2">cv. 10/8</strain>
        <tissue evidence="1">Leaf</tissue>
    </source>
</reference>
<dbReference type="Gene3D" id="3.80.10.10">
    <property type="entry name" value="Ribonuclease Inhibitor"/>
    <property type="match status" value="1"/>
</dbReference>
<keyword evidence="2" id="KW-1185">Reference proteome</keyword>
<organism evidence="1 2">
    <name type="scientific">Trifolium medium</name>
    <dbReference type="NCBI Taxonomy" id="97028"/>
    <lineage>
        <taxon>Eukaryota</taxon>
        <taxon>Viridiplantae</taxon>
        <taxon>Streptophyta</taxon>
        <taxon>Embryophyta</taxon>
        <taxon>Tracheophyta</taxon>
        <taxon>Spermatophyta</taxon>
        <taxon>Magnoliopsida</taxon>
        <taxon>eudicotyledons</taxon>
        <taxon>Gunneridae</taxon>
        <taxon>Pentapetalae</taxon>
        <taxon>rosids</taxon>
        <taxon>fabids</taxon>
        <taxon>Fabales</taxon>
        <taxon>Fabaceae</taxon>
        <taxon>Papilionoideae</taxon>
        <taxon>50 kb inversion clade</taxon>
        <taxon>NPAAA clade</taxon>
        <taxon>Hologalegina</taxon>
        <taxon>IRL clade</taxon>
        <taxon>Trifolieae</taxon>
        <taxon>Trifolium</taxon>
    </lineage>
</organism>
<dbReference type="AlphaFoldDB" id="A0A392PJ40"/>
<dbReference type="SUPFAM" id="SSF52047">
    <property type="entry name" value="RNI-like"/>
    <property type="match status" value="1"/>
</dbReference>
<dbReference type="InterPro" id="IPR001611">
    <property type="entry name" value="Leu-rich_rpt"/>
</dbReference>
<evidence type="ECO:0000313" key="1">
    <source>
        <dbReference type="EMBL" id="MCI12088.1"/>
    </source>
</evidence>
<protein>
    <submittedName>
        <fullName evidence="1">F-box/LRR-repeat protein</fullName>
    </submittedName>
</protein>
<accession>A0A392PJ40</accession>
<feature type="non-terminal residue" evidence="1">
    <location>
        <position position="1"/>
    </location>
</feature>
<evidence type="ECO:0000313" key="2">
    <source>
        <dbReference type="Proteomes" id="UP000265520"/>
    </source>
</evidence>